<dbReference type="Proteomes" id="UP000078397">
    <property type="component" value="Unassembled WGS sequence"/>
</dbReference>
<dbReference type="STRING" id="1380566.A0A179FGK1"/>
<feature type="region of interest" description="Disordered" evidence="1">
    <location>
        <begin position="266"/>
        <end position="324"/>
    </location>
</feature>
<keyword evidence="2" id="KW-0472">Membrane</keyword>
<evidence type="ECO:0000256" key="1">
    <source>
        <dbReference type="SAM" id="MobiDB-lite"/>
    </source>
</evidence>
<dbReference type="AlphaFoldDB" id="A0A179FGK1"/>
<organism evidence="4 5">
    <name type="scientific">Pochonia chlamydosporia 170</name>
    <dbReference type="NCBI Taxonomy" id="1380566"/>
    <lineage>
        <taxon>Eukaryota</taxon>
        <taxon>Fungi</taxon>
        <taxon>Dikarya</taxon>
        <taxon>Ascomycota</taxon>
        <taxon>Pezizomycotina</taxon>
        <taxon>Sordariomycetes</taxon>
        <taxon>Hypocreomycetidae</taxon>
        <taxon>Hypocreales</taxon>
        <taxon>Clavicipitaceae</taxon>
        <taxon>Pochonia</taxon>
    </lineage>
</organism>
<name>A0A179FGK1_METCM</name>
<feature type="chain" id="PRO_5008101653" evidence="3">
    <location>
        <begin position="21"/>
        <end position="448"/>
    </location>
</feature>
<sequence>MPQPLRLSIVLAALVSAAQSVLVTSGSKCATNCGNVLDRTSPDDLVCDQGSFSSDPTGQLFAGCVGCERSSTFYSGNNSDIQAMLYNVRLALSYCVWGTVPAKNPKVVDTPCITTKACGPFKNAVQFKNLSSEYKAYQYCDIWPTGDAPDFQGCTDCLRAEGRQTMANFVVALQAGCEQKPPPGLFIGLDGEIFSNTAVQISTPSPTASINPAWFDQGPLNLGAKVGIAIGAVVALLICLGCCIVWNGKRRRRAYLRNLDTKVAQRGWPSPNGQREMGETAGQSSFRGWDDTPVSQQPLRGWDDTPVSQQAARGWDDSPMTANSDKPFPRYFSPYSSQYNSPVSAQEGQAMQWPQAALPHTHHIGVATTAEGSHEPWSPASEDKGKSKVEAYEMHHVDKSESCSSLSQPHREIEEPPVLNHPGYGRGQNIPPAHYVLNERDARHGNAI</sequence>
<dbReference type="EMBL" id="LSBJ02000005">
    <property type="protein sequence ID" value="OAQ64410.1"/>
    <property type="molecule type" value="Genomic_DNA"/>
</dbReference>
<keyword evidence="2" id="KW-1133">Transmembrane helix</keyword>
<comment type="caution">
    <text evidence="4">The sequence shown here is derived from an EMBL/GenBank/DDBJ whole genome shotgun (WGS) entry which is preliminary data.</text>
</comment>
<dbReference type="OrthoDB" id="5239590at2759"/>
<dbReference type="KEGG" id="pchm:VFPPC_05687"/>
<gene>
    <name evidence="4" type="ORF">VFPPC_05687</name>
</gene>
<accession>A0A179FGK1</accession>
<feature type="signal peptide" evidence="3">
    <location>
        <begin position="1"/>
        <end position="20"/>
    </location>
</feature>
<reference evidence="4 5" key="1">
    <citation type="journal article" date="2016" name="PLoS Pathog.">
        <title>Biosynthesis of antibiotic leucinostatins in bio-control fungus Purpureocillium lilacinum and their inhibition on phytophthora revealed by genome mining.</title>
        <authorList>
            <person name="Wang G."/>
            <person name="Liu Z."/>
            <person name="Lin R."/>
            <person name="Li E."/>
            <person name="Mao Z."/>
            <person name="Ling J."/>
            <person name="Yang Y."/>
            <person name="Yin W.B."/>
            <person name="Xie B."/>
        </authorList>
    </citation>
    <scope>NUCLEOTIDE SEQUENCE [LARGE SCALE GENOMIC DNA]</scope>
    <source>
        <strain evidence="4">170</strain>
    </source>
</reference>
<keyword evidence="2" id="KW-0812">Transmembrane</keyword>
<protein>
    <submittedName>
        <fullName evidence="4">Centromere/microtubule binding protein cbf5-like protein</fullName>
    </submittedName>
</protein>
<feature type="transmembrane region" description="Helical" evidence="2">
    <location>
        <begin position="226"/>
        <end position="247"/>
    </location>
</feature>
<keyword evidence="3" id="KW-0732">Signal</keyword>
<evidence type="ECO:0000313" key="5">
    <source>
        <dbReference type="Proteomes" id="UP000078397"/>
    </source>
</evidence>
<dbReference type="GeneID" id="28848832"/>
<dbReference type="RefSeq" id="XP_018141724.1">
    <property type="nucleotide sequence ID" value="XM_018284838.1"/>
</dbReference>
<evidence type="ECO:0000256" key="3">
    <source>
        <dbReference type="SAM" id="SignalP"/>
    </source>
</evidence>
<keyword evidence="5" id="KW-1185">Reference proteome</keyword>
<proteinExistence type="predicted"/>
<evidence type="ECO:0000256" key="2">
    <source>
        <dbReference type="SAM" id="Phobius"/>
    </source>
</evidence>
<evidence type="ECO:0000313" key="4">
    <source>
        <dbReference type="EMBL" id="OAQ64410.1"/>
    </source>
</evidence>